<dbReference type="PIRSF" id="PIRSF004789">
    <property type="entry name" value="DR1281"/>
    <property type="match status" value="1"/>
</dbReference>
<keyword evidence="2" id="KW-1185">Reference proteome</keyword>
<evidence type="ECO:0000313" key="2">
    <source>
        <dbReference type="Proteomes" id="UP000253250"/>
    </source>
</evidence>
<gene>
    <name evidence="1" type="ORF">C4900_01460</name>
</gene>
<dbReference type="EMBL" id="PSYR01000001">
    <property type="protein sequence ID" value="RCN58489.1"/>
    <property type="molecule type" value="Genomic_DNA"/>
</dbReference>
<dbReference type="RefSeq" id="WP_065971945.1">
    <property type="nucleotide sequence ID" value="NZ_CP080624.1"/>
</dbReference>
<organism evidence="1 2">
    <name type="scientific">Acidiferrobacter thiooxydans</name>
    <dbReference type="NCBI Taxonomy" id="163359"/>
    <lineage>
        <taxon>Bacteria</taxon>
        <taxon>Pseudomonadati</taxon>
        <taxon>Pseudomonadota</taxon>
        <taxon>Gammaproteobacteria</taxon>
        <taxon>Acidiferrobacterales</taxon>
        <taxon>Acidiferrobacteraceae</taxon>
        <taxon>Acidiferrobacter</taxon>
    </lineage>
</organism>
<dbReference type="OrthoDB" id="9801109at2"/>
<comment type="caution">
    <text evidence="1">The sequence shown here is derived from an EMBL/GenBank/DDBJ whole genome shotgun (WGS) entry which is preliminary data.</text>
</comment>
<dbReference type="InterPro" id="IPR005235">
    <property type="entry name" value="YmdB-like"/>
</dbReference>
<evidence type="ECO:0000313" key="1">
    <source>
        <dbReference type="EMBL" id="RCN58489.1"/>
    </source>
</evidence>
<sequence length="261" mass="28403">MNILFIGDVVGDAGRRVLLARLPVLQERLKIDLTIVNIENAAGGFGVTDKILRECLAHNIDVLSTGNHVFDKREAVELVGREPRLLRPHNYPVGTPGSGWYVGKTRTGEPFAVLNVMGTAFMHPVLDCPFACARTALETRPEAVKAVLVDCHAETTSEKMAMGWFLDGQVSAVVGTHTHVPTADERILPAGTAYISDVGMTGCYDSVIGMNKDKVLRRMVQKLPERLEAAEGRATLCGVVIDVDTKTGRSRGIQRVSVRED</sequence>
<dbReference type="Gene3D" id="3.60.21.10">
    <property type="match status" value="1"/>
</dbReference>
<dbReference type="Pfam" id="PF13277">
    <property type="entry name" value="YmdB"/>
    <property type="match status" value="1"/>
</dbReference>
<dbReference type="PANTHER" id="PTHR36303">
    <property type="entry name" value="2',3'-CYCLIC-NUCLEOTIDE 2'-PHOSPHODIESTERASE"/>
    <property type="match status" value="1"/>
</dbReference>
<dbReference type="AlphaFoldDB" id="A0A1C2FY80"/>
<dbReference type="Proteomes" id="UP000253250">
    <property type="component" value="Unassembled WGS sequence"/>
</dbReference>
<dbReference type="GO" id="GO:0004113">
    <property type="term" value="F:2',3'-cyclic-nucleotide 3'-phosphodiesterase activity"/>
    <property type="evidence" value="ECO:0007669"/>
    <property type="project" value="TreeGrafter"/>
</dbReference>
<accession>A0A1C2FY80</accession>
<dbReference type="InterPro" id="IPR029052">
    <property type="entry name" value="Metallo-depent_PP-like"/>
</dbReference>
<name>A0A1C2FY80_9GAMM</name>
<dbReference type="STRING" id="163359.A9R16_03565"/>
<reference evidence="1 2" key="1">
    <citation type="submission" date="2018-02" db="EMBL/GenBank/DDBJ databases">
        <title>Insights into the biology of acidophilic members of the Acidiferrobacteraceae family derived from comparative genomic analyses.</title>
        <authorList>
            <person name="Issotta F."/>
            <person name="Thyssen C."/>
            <person name="Mena C."/>
            <person name="Moya A."/>
            <person name="Bellenberg S."/>
            <person name="Sproer C."/>
            <person name="Covarrubias P.C."/>
            <person name="Sand W."/>
            <person name="Quatrini R."/>
            <person name="Vera M."/>
        </authorList>
    </citation>
    <scope>NUCLEOTIDE SEQUENCE [LARGE SCALE GENOMIC DNA]</scope>
    <source>
        <strain evidence="2">m-1</strain>
    </source>
</reference>
<protein>
    <submittedName>
        <fullName evidence="1">TIGR00282 family metallophosphoesterase</fullName>
    </submittedName>
</protein>
<dbReference type="NCBIfam" id="TIGR00282">
    <property type="entry name" value="TIGR00282 family metallophosphoesterase"/>
    <property type="match status" value="1"/>
</dbReference>
<dbReference type="PANTHER" id="PTHR36303:SF1">
    <property type="entry name" value="2',3'-CYCLIC-NUCLEOTIDE 2'-PHOSPHODIESTERASE"/>
    <property type="match status" value="1"/>
</dbReference>
<proteinExistence type="predicted"/>
<dbReference type="SUPFAM" id="SSF56300">
    <property type="entry name" value="Metallo-dependent phosphatases"/>
    <property type="match status" value="1"/>
</dbReference>
<dbReference type="CDD" id="cd07382">
    <property type="entry name" value="MPP_DR1281"/>
    <property type="match status" value="1"/>
</dbReference>